<feature type="compositionally biased region" description="Low complexity" evidence="7">
    <location>
        <begin position="2334"/>
        <end position="2348"/>
    </location>
</feature>
<evidence type="ECO:0000259" key="9">
    <source>
        <dbReference type="PROSITE" id="PS51339"/>
    </source>
</evidence>
<dbReference type="OrthoDB" id="271628at2759"/>
<keyword evidence="5 6" id="KW-0067">ATP-binding</keyword>
<evidence type="ECO:0000256" key="6">
    <source>
        <dbReference type="PROSITE-ProRule" id="PRU10141"/>
    </source>
</evidence>
<proteinExistence type="predicted"/>
<feature type="domain" description="Protein kinase" evidence="8">
    <location>
        <begin position="1876"/>
        <end position="2227"/>
    </location>
</feature>
<feature type="domain" description="Myotubularin phosphatase" evidence="9">
    <location>
        <begin position="447"/>
        <end position="856"/>
    </location>
</feature>
<dbReference type="InterPro" id="IPR055414">
    <property type="entry name" value="LRR_R13L4/SHOC2-like"/>
</dbReference>
<evidence type="ECO:0008006" key="12">
    <source>
        <dbReference type="Google" id="ProtNLM"/>
    </source>
</evidence>
<keyword evidence="2" id="KW-0433">Leucine-rich repeat</keyword>
<dbReference type="InterPro" id="IPR029021">
    <property type="entry name" value="Prot-tyrosine_phosphatase-like"/>
</dbReference>
<reference evidence="10" key="1">
    <citation type="submission" date="2020-01" db="EMBL/GenBank/DDBJ databases">
        <title>Development of genomics and gene disruption for Polysphondylium violaceum indicates a role for the polyketide synthase stlB in stalk morphogenesis.</title>
        <authorList>
            <person name="Narita B."/>
            <person name="Kawabe Y."/>
            <person name="Kin K."/>
            <person name="Saito T."/>
            <person name="Gibbs R."/>
            <person name="Kuspa A."/>
            <person name="Muzny D."/>
            <person name="Queller D."/>
            <person name="Richards S."/>
            <person name="Strassman J."/>
            <person name="Sucgang R."/>
            <person name="Worley K."/>
            <person name="Schaap P."/>
        </authorList>
    </citation>
    <scope>NUCLEOTIDE SEQUENCE</scope>
    <source>
        <strain evidence="10">QSvi11</strain>
    </source>
</reference>
<evidence type="ECO:0000256" key="2">
    <source>
        <dbReference type="ARBA" id="ARBA00022614"/>
    </source>
</evidence>
<dbReference type="InterPro" id="IPR008271">
    <property type="entry name" value="Ser/Thr_kinase_AS"/>
</dbReference>
<dbReference type="Pfam" id="PF07714">
    <property type="entry name" value="PK_Tyr_Ser-Thr"/>
    <property type="match status" value="1"/>
</dbReference>
<dbReference type="PROSITE" id="PS51450">
    <property type="entry name" value="LRR"/>
    <property type="match status" value="6"/>
</dbReference>
<feature type="compositionally biased region" description="Pro residues" evidence="7">
    <location>
        <begin position="2302"/>
        <end position="2315"/>
    </location>
</feature>
<organism evidence="10 11">
    <name type="scientific">Polysphondylium violaceum</name>
    <dbReference type="NCBI Taxonomy" id="133409"/>
    <lineage>
        <taxon>Eukaryota</taxon>
        <taxon>Amoebozoa</taxon>
        <taxon>Evosea</taxon>
        <taxon>Eumycetozoa</taxon>
        <taxon>Dictyostelia</taxon>
        <taxon>Dictyosteliales</taxon>
        <taxon>Dictyosteliaceae</taxon>
        <taxon>Polysphondylium</taxon>
    </lineage>
</organism>
<feature type="compositionally biased region" description="Pro residues" evidence="7">
    <location>
        <begin position="2349"/>
        <end position="2367"/>
    </location>
</feature>
<dbReference type="InterPro" id="IPR003591">
    <property type="entry name" value="Leu-rich_rpt_typical-subtyp"/>
</dbReference>
<feature type="binding site" evidence="6">
    <location>
        <position position="1904"/>
    </location>
    <ligand>
        <name>ATP</name>
        <dbReference type="ChEBI" id="CHEBI:30616"/>
    </ligand>
</feature>
<feature type="compositionally biased region" description="Low complexity" evidence="7">
    <location>
        <begin position="2368"/>
        <end position="2378"/>
    </location>
</feature>
<keyword evidence="4 6" id="KW-0547">Nucleotide-binding</keyword>
<dbReference type="SMART" id="SM00364">
    <property type="entry name" value="LRR_BAC"/>
    <property type="match status" value="7"/>
</dbReference>
<dbReference type="GO" id="GO:0005524">
    <property type="term" value="F:ATP binding"/>
    <property type="evidence" value="ECO:0007669"/>
    <property type="project" value="UniProtKB-UniRule"/>
</dbReference>
<evidence type="ECO:0000259" key="8">
    <source>
        <dbReference type="PROSITE" id="PS50011"/>
    </source>
</evidence>
<dbReference type="SMART" id="SM00369">
    <property type="entry name" value="LRR_TYP"/>
    <property type="match status" value="8"/>
</dbReference>
<dbReference type="SMART" id="SM00365">
    <property type="entry name" value="LRR_SD22"/>
    <property type="match status" value="5"/>
</dbReference>
<keyword evidence="11" id="KW-1185">Reference proteome</keyword>
<dbReference type="GO" id="GO:0004674">
    <property type="term" value="F:protein serine/threonine kinase activity"/>
    <property type="evidence" value="ECO:0007669"/>
    <property type="project" value="UniProtKB-KW"/>
</dbReference>
<evidence type="ECO:0000256" key="3">
    <source>
        <dbReference type="ARBA" id="ARBA00022737"/>
    </source>
</evidence>
<evidence type="ECO:0000313" key="10">
    <source>
        <dbReference type="EMBL" id="KAF2074020.1"/>
    </source>
</evidence>
<gene>
    <name evidence="10" type="ORF">CYY_004671</name>
</gene>
<keyword evidence="3" id="KW-0677">Repeat</keyword>
<dbReference type="PROSITE" id="PS00107">
    <property type="entry name" value="PROTEIN_KINASE_ATP"/>
    <property type="match status" value="1"/>
</dbReference>
<dbReference type="Gene3D" id="1.10.510.10">
    <property type="entry name" value="Transferase(Phosphotransferase) domain 1"/>
    <property type="match status" value="1"/>
</dbReference>
<keyword evidence="1" id="KW-0723">Serine/threonine-protein kinase</keyword>
<comment type="caution">
    <text evidence="10">The sequence shown here is derived from an EMBL/GenBank/DDBJ whole genome shotgun (WGS) entry which is preliminary data.</text>
</comment>
<evidence type="ECO:0000256" key="4">
    <source>
        <dbReference type="ARBA" id="ARBA00022741"/>
    </source>
</evidence>
<dbReference type="PROSITE" id="PS00108">
    <property type="entry name" value="PROTEIN_KINASE_ST"/>
    <property type="match status" value="1"/>
</dbReference>
<dbReference type="InterPro" id="IPR032675">
    <property type="entry name" value="LRR_dom_sf"/>
</dbReference>
<evidence type="ECO:0000256" key="5">
    <source>
        <dbReference type="ARBA" id="ARBA00022840"/>
    </source>
</evidence>
<keyword evidence="1" id="KW-0418">Kinase</keyword>
<dbReference type="InterPro" id="IPR001611">
    <property type="entry name" value="Leu-rich_rpt"/>
</dbReference>
<dbReference type="SMART" id="SM00220">
    <property type="entry name" value="S_TKc"/>
    <property type="match status" value="1"/>
</dbReference>
<dbReference type="SUPFAM" id="SSF52058">
    <property type="entry name" value="L domain-like"/>
    <property type="match status" value="2"/>
</dbReference>
<dbReference type="SUPFAM" id="SSF56112">
    <property type="entry name" value="Protein kinase-like (PK-like)"/>
    <property type="match status" value="1"/>
</dbReference>
<feature type="compositionally biased region" description="Low complexity" evidence="7">
    <location>
        <begin position="2230"/>
        <end position="2246"/>
    </location>
</feature>
<dbReference type="Gene3D" id="3.30.200.20">
    <property type="entry name" value="Phosphorylase Kinase, domain 1"/>
    <property type="match status" value="2"/>
</dbReference>
<dbReference type="Pfam" id="PF23598">
    <property type="entry name" value="LRR_14"/>
    <property type="match status" value="1"/>
</dbReference>
<sequence>MSGKSNIDVSSIGTSASMSSLASIVGNSSSIGYLSTKNELFGSTLFKLPNKFKIVESNTPIIIDICVGYCIGLLEKSSTIDQIKLQENREAALYWINRFSYYPHQQPTASGGSSKNSSSSVSSDQQNEFIRALSRDIESPPKESPLSTLPIEFVLYLLNCYLFNLPTALFSDIRADILASAGRVDPIVLSINTLCHIHINVIKHVLLLLNRLYLSNQTLLKTLVEIYYDVFFGGATSEVATPTPSATSLKNTLMVMIREYDQLFLSVDQLSSSQRTPKLIQGEEISFGPVHYVRYQINTNDATEQQDSNVNPNVRCITLWVSNYRILYKTYLPENQDLLEQEGIPLSSIYSLKKSGAESNSITSDKLNSAPFIIPCKDIKIVTKDFKVLNIGFMLKSDLSLFSTLIKKLAFNKPVKSMFCFTNSQDTKKSSVSISSNRIPHNKQAQLYNTFNINEEYSRQLGYSIASPPANALKHWRLTHINSRLDICPTYPNSFMMPSTISDGQIKEFAHFRMNKRFPVYSWSNPTARFYSFIAISHQPRLDYLSVTASAFGDDDEEDDDDNDSHTANYDYLLIEEYYKISCQGKEKIQQSSICVYDTGATPRNTFDSFYKGNSKFEYLGLHTYEQTKNSYTKLLDALTGSNPLDSKQKWLQCAEINEWMTIINIVFKSVLKMVESIHTSGKSIVIQSGDGHDFNELLLSSLCQLFLDPYYRTLAGFQVLIQKEWVQFGYPFGKQFNSGSNSSKTKTYLPMSFVIFCHCVVHLLQQYPMDFQFNQECVLFICENIFSCRFGNFVSKTHKDFEQMSIAKNTNSIWIYLLYNSTKFINPNYKSFYCLSVLSIREFNIDSLYFWSEYFTSWISTDQRILTLKSLSIQTQSSTNISIEKQINLNCISLHTLPVFLFHLNIFKIIPNILKIQLSDNYFQYIPLSILKFKNLKELIIDNNLIKDISSFVWQLLFETLNQLETLSLSQNLLTLLPKDLSLGINLKRLNVSDNRIRAVSPHIMKLVELKYLNMNRNQLRYIPIELTNLVGLVDLQISHNQLQGGIPGQIQNLENLETLDLRNNSLNRIPVSISALKNLKLIYLSDNQINNMHPLCLLGESVQEIHLDNNNITEIPMEIQKLVNITVLSLSNNKIQSIPDELMQLAAIKILRLSNNLISWLPPTICLLEKLECLYLSNNQIDRFPETLGMLANLNVLEIVGNKLSGKQFVAKEAGKDGVQDMLNQMKEFIERTQPSLRSKLIFVGHTRMGTKQSLSNLLFSKEKKQTKSSNTANGSYSIIDPNTKSLGYDIDSVFIDVNNKNVELFIWELLDDSNLWPYQSLLLTEKTVYVVEYQFKSKEVNSTVLDYWLNQICSRFNNNNVKIMAVGIIDYQDESTDITDKTLNDWLSKWKQINQSKVYMGRTIDFMFISNHLSSDSDEILNIKQKIVDSLEKKTIMNEIIPSPFLVLEKYIIDKRNSSLATTGNNSSPPLNSSSNILPLSPDKSTNNSSTGTIGGGAVNNLYFLPRDDLVEMASACNIKGRAKVTNAIKFLENSGTILPIGQDYQNANLVISNPQWFLSLSTSIIQSNSTSSMNIKKQDLLAIIVNQMNNNNNSTLLNRVMDLMIKYELISCINQQSGLNQSLNSSMNKLNLSSSSSSLNLSSGNSSNNTTFTINQLNNQLATDIDEWIQYYRVQYQKQSYQVGNMVFLERFVEFKNWIPVSLFNSLKHRFYQFLTLESENTLEKKLAFTFNESENDNDVVRLYLCQFSNTGIQVLLTANDKSSTMFYIQDLFNKFLAILKSLVSSKYVHLQYDVNVVCYCAHCSKSHHRVAAASSGQKPHFFSLDLCELAYLFGITTLTCAQSKEQVALSLLAPDITMDLFGGKIIKESSIVYGKELGRGGFGVVTLGKFNNMDVAIKKLLIDYSRYQQDDQQESNKSNSDLSKLTASTTTNSNKITINIDQINPADEEEIIQCFRDFRREAYVLQRFQDSQHILKLIGVILSPPCLVTEFVGKGDLEKYIQANAPLPLDHAIKLARDIAMGMNEIHGSSENTDESSVLSTTSLQHNDLKPPNILMKHYPNEMLVNDPNSPTGNNNHLQTFAIIADLGTVFDGTGSRVLGRLVDNPIYLAPEVMKNPFNYDAKCDVYSYGVILWEMVSSTGGYFADTTFFGGIEDMIIKGKRPPIPPPNQLYQLQQGENEQLKYQAAASFTTLIQQCWSSDPKQRPSFSTILDIIEQMDPRYKAPPRSSPSSKPILSPAPLKRTITPPQTPLRSSSSTISPPISPLKSSSSSVVSSPSSTPPTPLRTSSSSAVSSPPTSPIAPTPTPPSRTPISPLKTSSSSTPPPTPLRTSSSSAIDSSPSNPSSPTPTPPPRTPAVPPRSPLSNSSSSINPTPSPPPRTLPKPVVQPRSAFSKPPSNGN</sequence>
<evidence type="ECO:0000256" key="1">
    <source>
        <dbReference type="ARBA" id="ARBA00022527"/>
    </source>
</evidence>
<dbReference type="Pfam" id="PF13855">
    <property type="entry name" value="LRR_8"/>
    <property type="match status" value="2"/>
</dbReference>
<accession>A0A8J4PUX8</accession>
<dbReference type="InterPro" id="IPR001245">
    <property type="entry name" value="Ser-Thr/Tyr_kinase_cat_dom"/>
</dbReference>
<dbReference type="GO" id="GO:0005737">
    <property type="term" value="C:cytoplasm"/>
    <property type="evidence" value="ECO:0007669"/>
    <property type="project" value="TreeGrafter"/>
</dbReference>
<dbReference type="PROSITE" id="PS51339">
    <property type="entry name" value="PPASE_MYOTUBULARIN"/>
    <property type="match status" value="1"/>
</dbReference>
<dbReference type="InterPro" id="IPR030564">
    <property type="entry name" value="Myotubularin"/>
</dbReference>
<dbReference type="PROSITE" id="PS50011">
    <property type="entry name" value="PROTEIN_KINASE_DOM"/>
    <property type="match status" value="1"/>
</dbReference>
<dbReference type="Pfam" id="PF06602">
    <property type="entry name" value="Myotub-related"/>
    <property type="match status" value="1"/>
</dbReference>
<dbReference type="Gene3D" id="3.80.10.10">
    <property type="entry name" value="Ribonuclease Inhibitor"/>
    <property type="match status" value="3"/>
</dbReference>
<dbReference type="InterPro" id="IPR010569">
    <property type="entry name" value="Myotubularin-like_Pase_dom"/>
</dbReference>
<evidence type="ECO:0000313" key="11">
    <source>
        <dbReference type="Proteomes" id="UP000695562"/>
    </source>
</evidence>
<dbReference type="GO" id="GO:0016020">
    <property type="term" value="C:membrane"/>
    <property type="evidence" value="ECO:0007669"/>
    <property type="project" value="TreeGrafter"/>
</dbReference>
<protein>
    <recommendedName>
        <fullName evidence="12">Non-specific serine/threonine protein kinase</fullName>
    </recommendedName>
</protein>
<feature type="region of interest" description="Disordered" evidence="7">
    <location>
        <begin position="2226"/>
        <end position="2406"/>
    </location>
</feature>
<feature type="compositionally biased region" description="Low complexity" evidence="7">
    <location>
        <begin position="2290"/>
        <end position="2301"/>
    </location>
</feature>
<feature type="region of interest" description="Disordered" evidence="7">
    <location>
        <begin position="1465"/>
        <end position="1495"/>
    </location>
</feature>
<evidence type="ECO:0000256" key="7">
    <source>
        <dbReference type="SAM" id="MobiDB-lite"/>
    </source>
</evidence>
<dbReference type="InterPro" id="IPR017441">
    <property type="entry name" value="Protein_kinase_ATP_BS"/>
</dbReference>
<dbReference type="InterPro" id="IPR000719">
    <property type="entry name" value="Prot_kinase_dom"/>
</dbReference>
<dbReference type="EMBL" id="AJWJ01000169">
    <property type="protein sequence ID" value="KAF2074020.1"/>
    <property type="molecule type" value="Genomic_DNA"/>
</dbReference>
<dbReference type="GO" id="GO:0004438">
    <property type="term" value="F:phosphatidylinositol-3-phosphate phosphatase activity"/>
    <property type="evidence" value="ECO:0007669"/>
    <property type="project" value="TreeGrafter"/>
</dbReference>
<feature type="compositionally biased region" description="Low complexity" evidence="7">
    <location>
        <begin position="2316"/>
        <end position="2327"/>
    </location>
</feature>
<feature type="compositionally biased region" description="Low complexity" evidence="7">
    <location>
        <begin position="1468"/>
        <end position="1495"/>
    </location>
</feature>
<keyword evidence="1" id="KW-0808">Transferase</keyword>
<dbReference type="InterPro" id="IPR011009">
    <property type="entry name" value="Kinase-like_dom_sf"/>
</dbReference>
<dbReference type="PANTHER" id="PTHR10807:SF128">
    <property type="entry name" value="PHOSPHATIDYLINOSITOL-3,5-BISPHOSPHATE 3-PHOSPHATASE"/>
    <property type="match status" value="1"/>
</dbReference>
<feature type="compositionally biased region" description="Low complexity" evidence="7">
    <location>
        <begin position="2256"/>
        <end position="2283"/>
    </location>
</feature>
<name>A0A8J4PUX8_9MYCE</name>
<dbReference type="Proteomes" id="UP000695562">
    <property type="component" value="Unassembled WGS sequence"/>
</dbReference>
<dbReference type="PANTHER" id="PTHR10807">
    <property type="entry name" value="MYOTUBULARIN-RELATED"/>
    <property type="match status" value="1"/>
</dbReference>
<dbReference type="GO" id="GO:0046856">
    <property type="term" value="P:phosphatidylinositol dephosphorylation"/>
    <property type="evidence" value="ECO:0007669"/>
    <property type="project" value="TreeGrafter"/>
</dbReference>
<dbReference type="PRINTS" id="PR01217">
    <property type="entry name" value="PRICHEXTENSN"/>
</dbReference>
<dbReference type="SUPFAM" id="SSF52799">
    <property type="entry name" value="(Phosphotyrosine protein) phosphatases II"/>
    <property type="match status" value="1"/>
</dbReference>